<dbReference type="GO" id="GO:0005737">
    <property type="term" value="C:cytoplasm"/>
    <property type="evidence" value="ECO:0007669"/>
    <property type="project" value="TreeGrafter"/>
</dbReference>
<evidence type="ECO:0000256" key="3">
    <source>
        <dbReference type="SAM" id="MobiDB-lite"/>
    </source>
</evidence>
<dbReference type="InterPro" id="IPR001810">
    <property type="entry name" value="F-box_dom"/>
</dbReference>
<dbReference type="PANTHER" id="PTHR12874">
    <property type="entry name" value="F-BOX ONLY PROTEIN 48-RELATED"/>
    <property type="match status" value="1"/>
</dbReference>
<organism evidence="5 6">
    <name type="scientific">Mucor plumbeus</name>
    <dbReference type="NCBI Taxonomy" id="97098"/>
    <lineage>
        <taxon>Eukaryota</taxon>
        <taxon>Fungi</taxon>
        <taxon>Fungi incertae sedis</taxon>
        <taxon>Mucoromycota</taxon>
        <taxon>Mucoromycotina</taxon>
        <taxon>Mucoromycetes</taxon>
        <taxon>Mucorales</taxon>
        <taxon>Mucorineae</taxon>
        <taxon>Mucoraceae</taxon>
        <taxon>Mucor</taxon>
    </lineage>
</organism>
<feature type="compositionally biased region" description="Basic and acidic residues" evidence="3">
    <location>
        <begin position="7"/>
        <end position="53"/>
    </location>
</feature>
<reference evidence="5" key="1">
    <citation type="submission" date="2020-12" db="EMBL/GenBank/DDBJ databases">
        <title>Metabolic potential, ecology and presence of endohyphal bacteria is reflected in genomic diversity of Mucoromycotina.</title>
        <authorList>
            <person name="Muszewska A."/>
            <person name="Okrasinska A."/>
            <person name="Steczkiewicz K."/>
            <person name="Drgas O."/>
            <person name="Orlowska M."/>
            <person name="Perlinska-Lenart U."/>
            <person name="Aleksandrzak-Piekarczyk T."/>
            <person name="Szatraj K."/>
            <person name="Zielenkiewicz U."/>
            <person name="Pilsyk S."/>
            <person name="Malc E."/>
            <person name="Mieczkowski P."/>
            <person name="Kruszewska J.S."/>
            <person name="Biernat P."/>
            <person name="Pawlowska J."/>
        </authorList>
    </citation>
    <scope>NUCLEOTIDE SEQUENCE</scope>
    <source>
        <strain evidence="5">CBS 226.32</strain>
    </source>
</reference>
<evidence type="ECO:0000256" key="2">
    <source>
        <dbReference type="PROSITE-ProRule" id="PRU00339"/>
    </source>
</evidence>
<evidence type="ECO:0000313" key="6">
    <source>
        <dbReference type="Proteomes" id="UP000650833"/>
    </source>
</evidence>
<dbReference type="OrthoDB" id="2117972at2759"/>
<comment type="caution">
    <text evidence="5">The sequence shown here is derived from an EMBL/GenBank/DDBJ whole genome shotgun (WGS) entry which is preliminary data.</text>
</comment>
<dbReference type="PROSITE" id="PS50181">
    <property type="entry name" value="FBOX"/>
    <property type="match status" value="1"/>
</dbReference>
<feature type="domain" description="F-box" evidence="4">
    <location>
        <begin position="184"/>
        <end position="233"/>
    </location>
</feature>
<dbReference type="SUPFAM" id="SSF81383">
    <property type="entry name" value="F-box domain"/>
    <property type="match status" value="1"/>
</dbReference>
<dbReference type="PROSITE" id="PS50005">
    <property type="entry name" value="TPR"/>
    <property type="match status" value="1"/>
</dbReference>
<dbReference type="CDD" id="cd22089">
    <property type="entry name" value="F-box_FBXO9"/>
    <property type="match status" value="1"/>
</dbReference>
<dbReference type="Proteomes" id="UP000650833">
    <property type="component" value="Unassembled WGS sequence"/>
</dbReference>
<accession>A0A8H7RDL9</accession>
<evidence type="ECO:0000313" key="5">
    <source>
        <dbReference type="EMBL" id="KAG2209042.1"/>
    </source>
</evidence>
<evidence type="ECO:0000259" key="4">
    <source>
        <dbReference type="PROSITE" id="PS50181"/>
    </source>
</evidence>
<dbReference type="AlphaFoldDB" id="A0A8H7RDL9"/>
<dbReference type="Gene3D" id="1.20.1280.50">
    <property type="match status" value="1"/>
</dbReference>
<dbReference type="PANTHER" id="PTHR12874:SF9">
    <property type="entry name" value="F-BOX ONLY PROTEIN 48"/>
    <property type="match status" value="1"/>
</dbReference>
<dbReference type="EMBL" id="JAEPRC010000103">
    <property type="protein sequence ID" value="KAG2209042.1"/>
    <property type="molecule type" value="Genomic_DNA"/>
</dbReference>
<feature type="region of interest" description="Disordered" evidence="3">
    <location>
        <begin position="1"/>
        <end position="68"/>
    </location>
</feature>
<dbReference type="GO" id="GO:0019005">
    <property type="term" value="C:SCF ubiquitin ligase complex"/>
    <property type="evidence" value="ECO:0007669"/>
    <property type="project" value="TreeGrafter"/>
</dbReference>
<gene>
    <name evidence="5" type="ORF">INT46_008443</name>
</gene>
<dbReference type="InterPro" id="IPR019734">
    <property type="entry name" value="TPR_rpt"/>
</dbReference>
<dbReference type="InterPro" id="IPR036047">
    <property type="entry name" value="F-box-like_dom_sf"/>
</dbReference>
<proteinExistence type="predicted"/>
<sequence>MSTLNTDAEKEHELEEFRNTWRQEVKQKHIHDTEPGASSSKDKETLQHKKGEEETFADLTEQTESLTTKEEAVPVTAMDYYVVAVDDERQGKLGKALDSYRRAFKLDPNIDYVYKKHYQKNILPEIQENRDKPQKQTEGFKHIVPLGKEYTAPSATRRDPLADLIEQFLSEDNLSYIPELDYKPVAIAKLPSEIMLSILRILVLHSVSTIPYFALACKKFFLLSRDPSIWQYACIRVFREPSMTLEQSKRIQSNYVQKYDGHWMRMFIDRPRIRYDGIYISTCNYIRPGASDTAWEKPIHFVTYYRYIRFFPDGTVLKHVTTNEPKHVVKSLEMGFNKKQCFYGRFLLDDDDHIKIVMKDKTLPRETFNLTLKIKTTHRGRHNKLNWNSYFNKSDLPNRIDHEIDLKTLKAFFFSPVRSYKVHYPNELDDTALDNEILMTM</sequence>
<feature type="repeat" description="TPR" evidence="2">
    <location>
        <begin position="77"/>
        <end position="110"/>
    </location>
</feature>
<protein>
    <recommendedName>
        <fullName evidence="4">F-box domain-containing protein</fullName>
    </recommendedName>
</protein>
<keyword evidence="1" id="KW-0833">Ubl conjugation pathway</keyword>
<evidence type="ECO:0000256" key="1">
    <source>
        <dbReference type="ARBA" id="ARBA00022786"/>
    </source>
</evidence>
<keyword evidence="2" id="KW-0802">TPR repeat</keyword>
<dbReference type="InterPro" id="IPR045464">
    <property type="entry name" value="Hrt3/FBXO9_C"/>
</dbReference>
<dbReference type="GO" id="GO:0031146">
    <property type="term" value="P:SCF-dependent proteasomal ubiquitin-dependent protein catabolic process"/>
    <property type="evidence" value="ECO:0007669"/>
    <property type="project" value="TreeGrafter"/>
</dbReference>
<dbReference type="Pfam" id="PF19270">
    <property type="entry name" value="FBO_C"/>
    <property type="match status" value="1"/>
</dbReference>
<keyword evidence="6" id="KW-1185">Reference proteome</keyword>
<name>A0A8H7RDL9_9FUNG</name>